<evidence type="ECO:0000256" key="2">
    <source>
        <dbReference type="ARBA" id="ARBA00022448"/>
    </source>
</evidence>
<gene>
    <name evidence="8" type="ORF">CDL26_08170</name>
</gene>
<feature type="transmembrane region" description="Helical" evidence="6">
    <location>
        <begin position="15"/>
        <end position="38"/>
    </location>
</feature>
<dbReference type="PANTHER" id="PTHR23531">
    <property type="entry name" value="QUINOLENE RESISTANCE PROTEIN NORA"/>
    <property type="match status" value="1"/>
</dbReference>
<dbReference type="GO" id="GO:0022857">
    <property type="term" value="F:transmembrane transporter activity"/>
    <property type="evidence" value="ECO:0007669"/>
    <property type="project" value="InterPro"/>
</dbReference>
<evidence type="ECO:0000313" key="9">
    <source>
        <dbReference type="Proteomes" id="UP000234891"/>
    </source>
</evidence>
<keyword evidence="3 6" id="KW-0812">Transmembrane</keyword>
<evidence type="ECO:0000256" key="1">
    <source>
        <dbReference type="ARBA" id="ARBA00004651"/>
    </source>
</evidence>
<feature type="transmembrane region" description="Helical" evidence="6">
    <location>
        <begin position="240"/>
        <end position="257"/>
    </location>
</feature>
<feature type="transmembrane region" description="Helical" evidence="6">
    <location>
        <begin position="139"/>
        <end position="162"/>
    </location>
</feature>
<comment type="subcellular location">
    <subcellularLocation>
        <location evidence="1">Cell membrane</location>
        <topology evidence="1">Multi-pass membrane protein</topology>
    </subcellularLocation>
</comment>
<organism evidence="8 9">
    <name type="scientific">Mediterraneibacter gnavus</name>
    <name type="common">Ruminococcus gnavus</name>
    <dbReference type="NCBI Taxonomy" id="33038"/>
    <lineage>
        <taxon>Bacteria</taxon>
        <taxon>Bacillati</taxon>
        <taxon>Bacillota</taxon>
        <taxon>Clostridia</taxon>
        <taxon>Lachnospirales</taxon>
        <taxon>Lachnospiraceae</taxon>
        <taxon>Mediterraneibacter</taxon>
    </lineage>
</organism>
<dbReference type="InterPro" id="IPR020846">
    <property type="entry name" value="MFS_dom"/>
</dbReference>
<feature type="transmembrane region" description="Helical" evidence="6">
    <location>
        <begin position="109"/>
        <end position="127"/>
    </location>
</feature>
<dbReference type="InterPro" id="IPR011701">
    <property type="entry name" value="MFS"/>
</dbReference>
<keyword evidence="4 6" id="KW-1133">Transmembrane helix</keyword>
<reference evidence="8 9" key="1">
    <citation type="journal article" date="2017" name="Genome Med.">
        <title>A novel Ruminococcus gnavus clade enriched in inflammatory bowel disease patients.</title>
        <authorList>
            <person name="Hall A.B."/>
            <person name="Yassour M."/>
            <person name="Sauk J."/>
            <person name="Garner A."/>
            <person name="Jiang X."/>
            <person name="Arthur T."/>
            <person name="Lagoudas G.K."/>
            <person name="Vatanen T."/>
            <person name="Fornelos N."/>
            <person name="Wilson R."/>
            <person name="Bertha M."/>
            <person name="Cohen M."/>
            <person name="Garber J."/>
            <person name="Khalili H."/>
            <person name="Gevers D."/>
            <person name="Ananthakrishnan A.N."/>
            <person name="Kugathasan S."/>
            <person name="Lander E.S."/>
            <person name="Blainey P."/>
            <person name="Vlamakis H."/>
            <person name="Xavier R.J."/>
            <person name="Huttenhower C."/>
        </authorList>
    </citation>
    <scope>NUCLEOTIDE SEQUENCE [LARGE SCALE GENOMIC DNA]</scope>
    <source>
        <strain evidence="8 9">RJX1124</strain>
    </source>
</reference>
<dbReference type="InterPro" id="IPR036259">
    <property type="entry name" value="MFS_trans_sf"/>
</dbReference>
<feature type="transmembrane region" description="Helical" evidence="6">
    <location>
        <begin position="168"/>
        <end position="189"/>
    </location>
</feature>
<evidence type="ECO:0000256" key="6">
    <source>
        <dbReference type="SAM" id="Phobius"/>
    </source>
</evidence>
<dbReference type="Pfam" id="PF07690">
    <property type="entry name" value="MFS_1"/>
    <property type="match status" value="1"/>
</dbReference>
<feature type="transmembrane region" description="Helical" evidence="6">
    <location>
        <begin position="210"/>
        <end position="234"/>
    </location>
</feature>
<feature type="transmembrane region" description="Helical" evidence="6">
    <location>
        <begin position="50"/>
        <end position="68"/>
    </location>
</feature>
<comment type="caution">
    <text evidence="8">The sequence shown here is derived from an EMBL/GenBank/DDBJ whole genome shotgun (WGS) entry which is preliminary data.</text>
</comment>
<dbReference type="Proteomes" id="UP000234891">
    <property type="component" value="Unassembled WGS sequence"/>
</dbReference>
<evidence type="ECO:0000256" key="5">
    <source>
        <dbReference type="ARBA" id="ARBA00023136"/>
    </source>
</evidence>
<keyword evidence="5 6" id="KW-0472">Membrane</keyword>
<dbReference type="PANTHER" id="PTHR23531:SF1">
    <property type="entry name" value="QUINOLENE RESISTANCE PROTEIN NORA"/>
    <property type="match status" value="1"/>
</dbReference>
<dbReference type="EMBL" id="NIHS01000011">
    <property type="protein sequence ID" value="PLT72741.1"/>
    <property type="molecule type" value="Genomic_DNA"/>
</dbReference>
<dbReference type="AlphaFoldDB" id="A0A2N5PC67"/>
<protein>
    <recommendedName>
        <fullName evidence="7">Major facilitator superfamily (MFS) profile domain-containing protein</fullName>
    </recommendedName>
</protein>
<accession>A0A2N5PC67</accession>
<feature type="transmembrane region" description="Helical" evidence="6">
    <location>
        <begin position="356"/>
        <end position="379"/>
    </location>
</feature>
<name>A0A2N5PC67_MEDGN</name>
<dbReference type="GO" id="GO:0005886">
    <property type="term" value="C:plasma membrane"/>
    <property type="evidence" value="ECO:0007669"/>
    <property type="project" value="UniProtKB-SubCell"/>
</dbReference>
<feature type="transmembrane region" description="Helical" evidence="6">
    <location>
        <begin position="269"/>
        <end position="289"/>
    </location>
</feature>
<evidence type="ECO:0000313" key="8">
    <source>
        <dbReference type="EMBL" id="PLT72741.1"/>
    </source>
</evidence>
<evidence type="ECO:0000256" key="3">
    <source>
        <dbReference type="ARBA" id="ARBA00022692"/>
    </source>
</evidence>
<evidence type="ECO:0000256" key="4">
    <source>
        <dbReference type="ARBA" id="ARBA00022989"/>
    </source>
</evidence>
<feature type="transmembrane region" description="Helical" evidence="6">
    <location>
        <begin position="80"/>
        <end position="103"/>
    </location>
</feature>
<proteinExistence type="predicted"/>
<evidence type="ECO:0000259" key="7">
    <source>
        <dbReference type="PROSITE" id="PS50850"/>
    </source>
</evidence>
<dbReference type="InterPro" id="IPR052714">
    <property type="entry name" value="MFS_Exporter"/>
</dbReference>
<dbReference type="Gene3D" id="1.20.1250.20">
    <property type="entry name" value="MFS general substrate transporter like domains"/>
    <property type="match status" value="2"/>
</dbReference>
<sequence length="387" mass="41606">MERQYMNEKLWNKKYIFLIVVNTFSSFSFYMITTILSSHLVELGSSLSKAGIIVGLFSITALAVRPVTGYISDNWNKKNILIVSTVINGIAIIGYVSTSSFVVITLLRIMHGLFFALLSTAIVSIASEQMPKTRISEGIGYLGLGLIIASAVGPGVGTWIMQQYGMKYSFFAAALFSFLATLFMLIFEYKVRIERKSFKITFSDIVCTEALRNAFVGGIYSFGNGAIASFIVLYALEKGIAGVSIYFTVSALFMLAVRPLIGKIADQIYIGYIVYAGTALAAVSMIILANADSLPVIILSGALRAVGQGAAQPVLQAECVKKAGIERSGVAASTFYLGGDIGQGLGPIIGGVVAGMFGYASVFYVCVVLLVIAMIVFYCGEKIENEK</sequence>
<dbReference type="PROSITE" id="PS50850">
    <property type="entry name" value="MFS"/>
    <property type="match status" value="1"/>
</dbReference>
<dbReference type="SUPFAM" id="SSF103473">
    <property type="entry name" value="MFS general substrate transporter"/>
    <property type="match status" value="1"/>
</dbReference>
<feature type="domain" description="Major facilitator superfamily (MFS) profile" evidence="7">
    <location>
        <begin position="14"/>
        <end position="385"/>
    </location>
</feature>
<dbReference type="CDD" id="cd17489">
    <property type="entry name" value="MFS_YfcJ_like"/>
    <property type="match status" value="1"/>
</dbReference>
<keyword evidence="2" id="KW-0813">Transport</keyword>